<accession>A0A1Q9CKM4</accession>
<feature type="compositionally biased region" description="Basic and acidic residues" evidence="1">
    <location>
        <begin position="486"/>
        <end position="496"/>
    </location>
</feature>
<feature type="region of interest" description="Disordered" evidence="1">
    <location>
        <begin position="594"/>
        <end position="619"/>
    </location>
</feature>
<evidence type="ECO:0000313" key="3">
    <source>
        <dbReference type="EMBL" id="OLP83469.1"/>
    </source>
</evidence>
<gene>
    <name evidence="3" type="ORF">AK812_SmicGene35765</name>
</gene>
<evidence type="ECO:0000259" key="2">
    <source>
        <dbReference type="PROSITE" id="PS50802"/>
    </source>
</evidence>
<evidence type="ECO:0000256" key="1">
    <source>
        <dbReference type="SAM" id="MobiDB-lite"/>
    </source>
</evidence>
<evidence type="ECO:0000313" key="4">
    <source>
        <dbReference type="Proteomes" id="UP000186817"/>
    </source>
</evidence>
<dbReference type="PROSITE" id="PS50330">
    <property type="entry name" value="UIM"/>
    <property type="match status" value="1"/>
</dbReference>
<feature type="domain" description="OTU" evidence="2">
    <location>
        <begin position="355"/>
        <end position="469"/>
    </location>
</feature>
<dbReference type="Proteomes" id="UP000186817">
    <property type="component" value="Unassembled WGS sequence"/>
</dbReference>
<dbReference type="AlphaFoldDB" id="A0A1Q9CKM4"/>
<dbReference type="InterPro" id="IPR003903">
    <property type="entry name" value="UIM_dom"/>
</dbReference>
<protein>
    <recommendedName>
        <fullName evidence="2">OTU domain-containing protein</fullName>
    </recommendedName>
</protein>
<comment type="caution">
    <text evidence="3">The sequence shown here is derived from an EMBL/GenBank/DDBJ whole genome shotgun (WGS) entry which is preliminary data.</text>
</comment>
<dbReference type="InterPro" id="IPR003323">
    <property type="entry name" value="OTU_dom"/>
</dbReference>
<feature type="region of interest" description="Disordered" evidence="1">
    <location>
        <begin position="476"/>
        <end position="499"/>
    </location>
</feature>
<keyword evidence="4" id="KW-1185">Reference proteome</keyword>
<sequence length="1024" mass="113341">MALRHNAPHGPLANALFLVDTALPFSVFTDAWYGIPKKRFGYEYTTLVKVLDKELEKQLDPGFLEQLTGAFEPLVLLGLRRLRRLLLQAPNGQRTAAMLTKGTPDELLVNDVEQVFRVLARKKDPSEEGPGNDLEVLLAFPAIPGPELPVCAGLPCARVGHRFLLQANWQLTTSREAVRECAHNYALRAEAAKLFAIAAQHPEVTSHLPMFLPAGGAATPPFWKIFAQEVVREVREVLPSCLCLGLQLWEDQLLRLIPAEDFRCSGIQVVEEKSVRSILEQCGVPVVGATVWLIRGERQKMPTHAVAVFCAAAAELVGLKEEDLIEKAIAESLEDAQALKMDADNLDAVLEANGLCRQRVPGEGDCQYLALMASAKAQGFNLGNLASVRILAFQGLMMNKDRYENAWMDEWGDYMAWFQEQLVDGTWEDDFTLQAAWAFVDKTVYGVRVYYAEADPTVEEWHYDAVVLPFQRSSQGKKRKSGFDLSGRRPKPESSGKHKYAIPEAKVAPEVDDDAERIDTATTLTDKDLIQAFYLHLEQDKTCRGKKFAPGAIQLFTRSFVVVLQVLLPKYLAGTNRSKKKILKKTVALDRAMGKTASEKRAMEGDDLPESSGQAGAEPMTFEEQAEKYKKWIQKEKALMKRIQKLPAETPQNELSYMKGLLVLNRTLHWSAEEDAYFFAPVGPTPRKTEKSARLSRAYFISRKFLSPEWSQNFKEFMKTYFPDLVAQAGLPSTGPPLTPPAREGRNEVAPFMAIPYDVFRKGVRSVTGTTSTDLRGAAEAYLLEDPAVTSRPHQARSLQKFVGNSEGTSLKHYHGHDARVLSKKLAKVPPHLRPWREEVIFLETASPAELRFAQLAGVAKTWDPLSMASTILGLHLELRRGGLPEEDLAQREQLWADLQFLKDLAGAGHWSDLERDCHKQFEASAGEVALVPGPASAGALTAAMAMLPTALGCQMPLSPRSMTIGLPYGGEKAEDSVPAAIAWEAFLMRLNCRAPEVDASADTPAIPLPHLSELGSPQTVLAG</sequence>
<name>A0A1Q9CKM4_SYMMI</name>
<organism evidence="3 4">
    <name type="scientific">Symbiodinium microadriaticum</name>
    <name type="common">Dinoflagellate</name>
    <name type="synonym">Zooxanthella microadriatica</name>
    <dbReference type="NCBI Taxonomy" id="2951"/>
    <lineage>
        <taxon>Eukaryota</taxon>
        <taxon>Sar</taxon>
        <taxon>Alveolata</taxon>
        <taxon>Dinophyceae</taxon>
        <taxon>Suessiales</taxon>
        <taxon>Symbiodiniaceae</taxon>
        <taxon>Symbiodinium</taxon>
    </lineage>
</organism>
<proteinExistence type="predicted"/>
<dbReference type="OrthoDB" id="411683at2759"/>
<dbReference type="PROSITE" id="PS50802">
    <property type="entry name" value="OTU"/>
    <property type="match status" value="1"/>
</dbReference>
<dbReference type="EMBL" id="LSRX01001114">
    <property type="protein sequence ID" value="OLP83469.1"/>
    <property type="molecule type" value="Genomic_DNA"/>
</dbReference>
<dbReference type="CDD" id="cd22744">
    <property type="entry name" value="OTU"/>
    <property type="match status" value="1"/>
</dbReference>
<reference evidence="3 4" key="1">
    <citation type="submission" date="2016-02" db="EMBL/GenBank/DDBJ databases">
        <title>Genome analysis of coral dinoflagellate symbionts highlights evolutionary adaptations to a symbiotic lifestyle.</title>
        <authorList>
            <person name="Aranda M."/>
            <person name="Li Y."/>
            <person name="Liew Y.J."/>
            <person name="Baumgarten S."/>
            <person name="Simakov O."/>
            <person name="Wilson M."/>
            <person name="Piel J."/>
            <person name="Ashoor H."/>
            <person name="Bougouffa S."/>
            <person name="Bajic V.B."/>
            <person name="Ryu T."/>
            <person name="Ravasi T."/>
            <person name="Bayer T."/>
            <person name="Micklem G."/>
            <person name="Kim H."/>
            <person name="Bhak J."/>
            <person name="Lajeunesse T.C."/>
            <person name="Voolstra C.R."/>
        </authorList>
    </citation>
    <scope>NUCLEOTIDE SEQUENCE [LARGE SCALE GENOMIC DNA]</scope>
    <source>
        <strain evidence="3 4">CCMP2467</strain>
    </source>
</reference>
<dbReference type="Gene3D" id="3.90.70.80">
    <property type="match status" value="1"/>
</dbReference>